<comment type="similarity">
    <text evidence="2">Belongs to the DedA family.</text>
</comment>
<feature type="domain" description="VTT" evidence="8">
    <location>
        <begin position="30"/>
        <end position="161"/>
    </location>
</feature>
<keyword evidence="5 7" id="KW-1133">Transmembrane helix</keyword>
<proteinExistence type="inferred from homology"/>
<feature type="transmembrane region" description="Helical" evidence="7">
    <location>
        <begin position="138"/>
        <end position="157"/>
    </location>
</feature>
<accession>A0A3E3K4G9</accession>
<dbReference type="AlphaFoldDB" id="A0A3E3K4G9"/>
<reference evidence="9 10" key="1">
    <citation type="submission" date="2018-08" db="EMBL/GenBank/DDBJ databases">
        <title>A genome reference for cultivated species of the human gut microbiota.</title>
        <authorList>
            <person name="Zou Y."/>
            <person name="Xue W."/>
            <person name="Luo G."/>
        </authorList>
    </citation>
    <scope>NUCLEOTIDE SEQUENCE [LARGE SCALE GENOMIC DNA]</scope>
    <source>
        <strain evidence="9 10">AF37-2AT</strain>
    </source>
</reference>
<evidence type="ECO:0000256" key="4">
    <source>
        <dbReference type="ARBA" id="ARBA00022692"/>
    </source>
</evidence>
<sequence length="203" mass="22529">MELQLLRLLSRFGYPGMFLLLTIESIFPPIPSEVVLTFGGFMTEHTSLTLTGMVIAATAGSTAGAMLLYLAGRLIPLERLERILSKRWIQKIGFKAEDLKKTLNWFDKHENTAVLIGRCVPVIRSLISIPAGMTRMPLAGFLIRTVIGSSVWNLLLLSLGKKAGSSWYQITAVFERYSIVIVTILLLALLLYVAYKQKGDAAR</sequence>
<dbReference type="EMBL" id="QVLX01000002">
    <property type="protein sequence ID" value="RGE88834.1"/>
    <property type="molecule type" value="Genomic_DNA"/>
</dbReference>
<keyword evidence="3" id="KW-1003">Cell membrane</keyword>
<feature type="transmembrane region" description="Helical" evidence="7">
    <location>
        <begin position="177"/>
        <end position="195"/>
    </location>
</feature>
<evidence type="ECO:0000256" key="5">
    <source>
        <dbReference type="ARBA" id="ARBA00022989"/>
    </source>
</evidence>
<comment type="caution">
    <text evidence="9">The sequence shown here is derived from an EMBL/GenBank/DDBJ whole genome shotgun (WGS) entry which is preliminary data.</text>
</comment>
<dbReference type="Pfam" id="PF09335">
    <property type="entry name" value="VTT_dom"/>
    <property type="match status" value="1"/>
</dbReference>
<name>A0A3E3K4G9_9FIRM</name>
<evidence type="ECO:0000313" key="9">
    <source>
        <dbReference type="EMBL" id="RGE88834.1"/>
    </source>
</evidence>
<evidence type="ECO:0000256" key="2">
    <source>
        <dbReference type="ARBA" id="ARBA00010792"/>
    </source>
</evidence>
<keyword evidence="10" id="KW-1185">Reference proteome</keyword>
<organism evidence="9 10">
    <name type="scientific">Sellimonas intestinalis</name>
    <dbReference type="NCBI Taxonomy" id="1653434"/>
    <lineage>
        <taxon>Bacteria</taxon>
        <taxon>Bacillati</taxon>
        <taxon>Bacillota</taxon>
        <taxon>Clostridia</taxon>
        <taxon>Lachnospirales</taxon>
        <taxon>Lachnospiraceae</taxon>
        <taxon>Sellimonas</taxon>
    </lineage>
</organism>
<dbReference type="GeneID" id="97193866"/>
<dbReference type="RefSeq" id="WP_024733607.1">
    <property type="nucleotide sequence ID" value="NZ_CATZPC010000007.1"/>
</dbReference>
<evidence type="ECO:0000313" key="10">
    <source>
        <dbReference type="Proteomes" id="UP000261080"/>
    </source>
</evidence>
<evidence type="ECO:0000259" key="8">
    <source>
        <dbReference type="Pfam" id="PF09335"/>
    </source>
</evidence>
<keyword evidence="6 7" id="KW-0472">Membrane</keyword>
<dbReference type="GO" id="GO:0005886">
    <property type="term" value="C:plasma membrane"/>
    <property type="evidence" value="ECO:0007669"/>
    <property type="project" value="UniProtKB-SubCell"/>
</dbReference>
<dbReference type="OrthoDB" id="9813426at2"/>
<evidence type="ECO:0000256" key="7">
    <source>
        <dbReference type="SAM" id="Phobius"/>
    </source>
</evidence>
<feature type="transmembrane region" description="Helical" evidence="7">
    <location>
        <begin position="12"/>
        <end position="30"/>
    </location>
</feature>
<evidence type="ECO:0000256" key="3">
    <source>
        <dbReference type="ARBA" id="ARBA00022475"/>
    </source>
</evidence>
<feature type="transmembrane region" description="Helical" evidence="7">
    <location>
        <begin position="50"/>
        <end position="72"/>
    </location>
</feature>
<evidence type="ECO:0000256" key="6">
    <source>
        <dbReference type="ARBA" id="ARBA00023136"/>
    </source>
</evidence>
<dbReference type="PANTHER" id="PTHR42709:SF6">
    <property type="entry name" value="UNDECAPRENYL PHOSPHATE TRANSPORTER A"/>
    <property type="match status" value="1"/>
</dbReference>
<comment type="subcellular location">
    <subcellularLocation>
        <location evidence="1">Cell membrane</location>
        <topology evidence="1">Multi-pass membrane protein</topology>
    </subcellularLocation>
</comment>
<protein>
    <submittedName>
        <fullName evidence="9">DedA family protein</fullName>
    </submittedName>
</protein>
<keyword evidence="4 7" id="KW-0812">Transmembrane</keyword>
<dbReference type="PANTHER" id="PTHR42709">
    <property type="entry name" value="ALKALINE PHOSPHATASE LIKE PROTEIN"/>
    <property type="match status" value="1"/>
</dbReference>
<evidence type="ECO:0000256" key="1">
    <source>
        <dbReference type="ARBA" id="ARBA00004651"/>
    </source>
</evidence>
<dbReference type="InterPro" id="IPR051311">
    <property type="entry name" value="DedA_domain"/>
</dbReference>
<gene>
    <name evidence="9" type="ORF">DW016_04835</name>
</gene>
<dbReference type="InterPro" id="IPR032816">
    <property type="entry name" value="VTT_dom"/>
</dbReference>
<dbReference type="Proteomes" id="UP000261080">
    <property type="component" value="Unassembled WGS sequence"/>
</dbReference>